<evidence type="ECO:0000256" key="2">
    <source>
        <dbReference type="ARBA" id="ARBA00022723"/>
    </source>
</evidence>
<evidence type="ECO:0000259" key="9">
    <source>
        <dbReference type="PROSITE" id="PS50157"/>
    </source>
</evidence>
<dbReference type="AlphaFoldDB" id="A0A5M8PZA8"/>
<evidence type="ECO:0000256" key="1">
    <source>
        <dbReference type="ARBA" id="ARBA00004123"/>
    </source>
</evidence>
<evidence type="ECO:0000313" key="11">
    <source>
        <dbReference type="Proteomes" id="UP000324767"/>
    </source>
</evidence>
<dbReference type="GO" id="GO:0000981">
    <property type="term" value="F:DNA-binding transcription factor activity, RNA polymerase II-specific"/>
    <property type="evidence" value="ECO:0007669"/>
    <property type="project" value="InterPro"/>
</dbReference>
<dbReference type="GO" id="GO:0008270">
    <property type="term" value="F:zinc ion binding"/>
    <property type="evidence" value="ECO:0007669"/>
    <property type="project" value="UniProtKB-KW"/>
</dbReference>
<dbReference type="PANTHER" id="PTHR40626:SF11">
    <property type="entry name" value="ZINC FINGER PROTEIN YPR022C"/>
    <property type="match status" value="1"/>
</dbReference>
<keyword evidence="3" id="KW-0677">Repeat</keyword>
<feature type="region of interest" description="Disordered" evidence="8">
    <location>
        <begin position="1"/>
        <end position="104"/>
    </location>
</feature>
<keyword evidence="6" id="KW-0539">Nucleus</keyword>
<proteinExistence type="predicted"/>
<sequence>MAERLGKRMIMSPQSPASVQAAQPPQDGSSGKSPTMSTSDDSQNETEDSRGRRQDRRSTTVGKTEGGSGGENAAGPETPQNGKPRKRKRSRKGLDKKFDCPHEGCGKSYSRAEHLYRHQLNHNPKQFYQCDYHDCPRTFVRQDLCARHRERHTNRGSHLQRNHSYVHNIDAAPVRSPSVASIVDRPLDMSRPASAHGASLAQGNRITSAPYVPPLTIPPLSVRSPLHGTAPDLNHARSNTTTPPGNHLSSPRTYSTPASSTYGASSHVNRANSDGQYYRESSARGYESSSAARSLPIANYDTAQRHPNFGSSNPANYQRPLDTSPHNARSLGDTSTSSADFQTTQSSAYLHHANSSQSYPGQTPTRNGNINHGSFMPHQQFPPLQNLPPPVFPMTPQTLRRSSEVIYSPAAHSTQASGESASDMDTSTSAAAEVDFMDPMAATYSIPVFGAEGYNGSPSIQPDDLVVWLFNDSTISPGLPQRGSLSIAPTGLMDNSGNTSALAYSMGGSSLGGHYSNAIPQQQAIMAVTSILDSGLPQMILSEEKRLQLLEVIACRFNENDHAPVRRQKEALFEGDQDQASHVLSLPMLQTYIGSYWCHFHPQMPILHKSTFSADRAQDLLLIAVIAIGASCLPKRHGPKITKAGVELSCFLAWHLRGEIFSDVDFRSPAKLWVFQTLVLLEIYEKMYSTRVLHERAHIHHGTTLTLMRRGSSLLGRSAMDSPPSLKEDKPGPAINGVHRTAYTFSPDQWWNHWITSEATRRVAFAAFIVDALHATMFGHGAIMNATEMRLALPVDEALWSATSGGEVGKLEANLSASGNRPTPFLEALKRTLSGESVRTNSFGRTALMAGLLSLTYHLNQRDLQAQSIGVSILGGKDVWRGTLTKAFDFWKRDFDESVANDDRSMLTPSYSRSGKLDEENIFESRTVLHHLAHMAKHVDVVQLQIFAKAGRLLGRTITPQDYLNAQKRIKAKWARSAAARDATFYALKFLCLVLLPDADNLQQSSSAAKTSTFSGYSARDDFLLNRPWVLYFAALIVWSYGFALDGPLQRVPELRTFEEQSLDMETFLQDVGAVELPDELMNMHNRNACMGMLLIIRDMFRRCRWELLHEAANLLSNCIELLKGTVF</sequence>
<feature type="compositionally biased region" description="Polar residues" evidence="8">
    <location>
        <begin position="354"/>
        <end position="372"/>
    </location>
</feature>
<feature type="compositionally biased region" description="Basic and acidic residues" evidence="8">
    <location>
        <begin position="92"/>
        <end position="104"/>
    </location>
</feature>
<dbReference type="Pfam" id="PF00096">
    <property type="entry name" value="zf-C2H2"/>
    <property type="match status" value="1"/>
</dbReference>
<name>A0A5M8PZA8_9LECA</name>
<dbReference type="OrthoDB" id="427030at2759"/>
<comment type="subcellular location">
    <subcellularLocation>
        <location evidence="1">Nucleus</location>
    </subcellularLocation>
</comment>
<dbReference type="CDD" id="cd12148">
    <property type="entry name" value="fungal_TF_MHR"/>
    <property type="match status" value="1"/>
</dbReference>
<feature type="domain" description="C2H2-type" evidence="9">
    <location>
        <begin position="128"/>
        <end position="157"/>
    </location>
</feature>
<reference evidence="10 11" key="1">
    <citation type="submission" date="2019-09" db="EMBL/GenBank/DDBJ databases">
        <title>The hologenome of the rock-dwelling lichen Lasallia pustulata.</title>
        <authorList>
            <person name="Greshake Tzovaras B."/>
            <person name="Segers F."/>
            <person name="Bicker A."/>
            <person name="Dal Grande F."/>
            <person name="Otte J."/>
            <person name="Hankeln T."/>
            <person name="Schmitt I."/>
            <person name="Ebersberger I."/>
        </authorList>
    </citation>
    <scope>NUCLEOTIDE SEQUENCE [LARGE SCALE GENOMIC DNA]</scope>
    <source>
        <strain evidence="10">A1-1</strain>
    </source>
</reference>
<evidence type="ECO:0000256" key="6">
    <source>
        <dbReference type="ARBA" id="ARBA00023242"/>
    </source>
</evidence>
<dbReference type="FunFam" id="3.30.160.60:FF:001164">
    <property type="entry name" value="C2H2 finger domain protein, putative"/>
    <property type="match status" value="1"/>
</dbReference>
<comment type="caution">
    <text evidence="10">The sequence shown here is derived from an EMBL/GenBank/DDBJ whole genome shotgun (WGS) entry which is preliminary data.</text>
</comment>
<evidence type="ECO:0000256" key="3">
    <source>
        <dbReference type="ARBA" id="ARBA00022737"/>
    </source>
</evidence>
<dbReference type="SMART" id="SM00355">
    <property type="entry name" value="ZnF_C2H2"/>
    <property type="match status" value="2"/>
</dbReference>
<dbReference type="GO" id="GO:0005634">
    <property type="term" value="C:nucleus"/>
    <property type="evidence" value="ECO:0007669"/>
    <property type="project" value="UniProtKB-SubCell"/>
</dbReference>
<dbReference type="InterPro" id="IPR036236">
    <property type="entry name" value="Znf_C2H2_sf"/>
</dbReference>
<dbReference type="PANTHER" id="PTHR40626">
    <property type="entry name" value="MIP31509P"/>
    <property type="match status" value="1"/>
</dbReference>
<feature type="compositionally biased region" description="Basic and acidic residues" evidence="8">
    <location>
        <begin position="47"/>
        <end position="58"/>
    </location>
</feature>
<dbReference type="Pfam" id="PF04082">
    <property type="entry name" value="Fungal_trans"/>
    <property type="match status" value="1"/>
</dbReference>
<dbReference type="GO" id="GO:0006351">
    <property type="term" value="P:DNA-templated transcription"/>
    <property type="evidence" value="ECO:0007669"/>
    <property type="project" value="InterPro"/>
</dbReference>
<evidence type="ECO:0000256" key="8">
    <source>
        <dbReference type="SAM" id="MobiDB-lite"/>
    </source>
</evidence>
<keyword evidence="2" id="KW-0479">Metal-binding</keyword>
<dbReference type="PROSITE" id="PS50157">
    <property type="entry name" value="ZINC_FINGER_C2H2_2"/>
    <property type="match status" value="2"/>
</dbReference>
<dbReference type="InterPro" id="IPR051059">
    <property type="entry name" value="VerF-like"/>
</dbReference>
<evidence type="ECO:0000256" key="7">
    <source>
        <dbReference type="PROSITE-ProRule" id="PRU00042"/>
    </source>
</evidence>
<accession>A0A5M8PZA8</accession>
<organism evidence="10 11">
    <name type="scientific">Lasallia pustulata</name>
    <dbReference type="NCBI Taxonomy" id="136370"/>
    <lineage>
        <taxon>Eukaryota</taxon>
        <taxon>Fungi</taxon>
        <taxon>Dikarya</taxon>
        <taxon>Ascomycota</taxon>
        <taxon>Pezizomycotina</taxon>
        <taxon>Lecanoromycetes</taxon>
        <taxon>OSLEUM clade</taxon>
        <taxon>Umbilicariomycetidae</taxon>
        <taxon>Umbilicariales</taxon>
        <taxon>Umbilicariaceae</taxon>
        <taxon>Lasallia</taxon>
    </lineage>
</organism>
<gene>
    <name evidence="10" type="ORF">FRX48_01863</name>
</gene>
<feature type="compositionally biased region" description="Polar residues" evidence="8">
    <location>
        <begin position="324"/>
        <end position="340"/>
    </location>
</feature>
<evidence type="ECO:0000313" key="10">
    <source>
        <dbReference type="EMBL" id="KAA6415111.1"/>
    </source>
</evidence>
<dbReference type="Gene3D" id="3.30.160.60">
    <property type="entry name" value="Classic Zinc Finger"/>
    <property type="match status" value="1"/>
</dbReference>
<dbReference type="GO" id="GO:0000978">
    <property type="term" value="F:RNA polymerase II cis-regulatory region sequence-specific DNA binding"/>
    <property type="evidence" value="ECO:0007669"/>
    <property type="project" value="InterPro"/>
</dbReference>
<protein>
    <recommendedName>
        <fullName evidence="9">C2H2-type domain-containing protein</fullName>
    </recommendedName>
</protein>
<keyword evidence="4 7" id="KW-0863">Zinc-finger</keyword>
<dbReference type="Proteomes" id="UP000324767">
    <property type="component" value="Unassembled WGS sequence"/>
</dbReference>
<dbReference type="SUPFAM" id="SSF57667">
    <property type="entry name" value="beta-beta-alpha zinc fingers"/>
    <property type="match status" value="1"/>
</dbReference>
<feature type="compositionally biased region" description="Polar residues" evidence="8">
    <location>
        <begin position="12"/>
        <end position="41"/>
    </location>
</feature>
<feature type="region of interest" description="Disordered" evidence="8">
    <location>
        <begin position="354"/>
        <end position="389"/>
    </location>
</feature>
<keyword evidence="5" id="KW-0862">Zinc</keyword>
<feature type="domain" description="C2H2-type" evidence="9">
    <location>
        <begin position="98"/>
        <end position="127"/>
    </location>
</feature>
<feature type="compositionally biased region" description="Polar residues" evidence="8">
    <location>
        <begin position="236"/>
        <end position="275"/>
    </location>
</feature>
<evidence type="ECO:0000256" key="4">
    <source>
        <dbReference type="ARBA" id="ARBA00022771"/>
    </source>
</evidence>
<dbReference type="GO" id="GO:0000785">
    <property type="term" value="C:chromatin"/>
    <property type="evidence" value="ECO:0007669"/>
    <property type="project" value="TreeGrafter"/>
</dbReference>
<dbReference type="InterPro" id="IPR013087">
    <property type="entry name" value="Znf_C2H2_type"/>
</dbReference>
<dbReference type="InterPro" id="IPR007219">
    <property type="entry name" value="XnlR_reg_dom"/>
</dbReference>
<dbReference type="PROSITE" id="PS00028">
    <property type="entry name" value="ZINC_FINGER_C2H2_1"/>
    <property type="match status" value="2"/>
</dbReference>
<evidence type="ECO:0000256" key="5">
    <source>
        <dbReference type="ARBA" id="ARBA00022833"/>
    </source>
</evidence>
<feature type="region of interest" description="Disordered" evidence="8">
    <location>
        <begin position="222"/>
        <end position="340"/>
    </location>
</feature>
<dbReference type="EMBL" id="VXIT01000002">
    <property type="protein sequence ID" value="KAA6415111.1"/>
    <property type="molecule type" value="Genomic_DNA"/>
</dbReference>